<dbReference type="AlphaFoldDB" id="A0A4R6T2P4"/>
<organism evidence="1 2">
    <name type="scientific">Pedobacter metabolipauper</name>
    <dbReference type="NCBI Taxonomy" id="425513"/>
    <lineage>
        <taxon>Bacteria</taxon>
        <taxon>Pseudomonadati</taxon>
        <taxon>Bacteroidota</taxon>
        <taxon>Sphingobacteriia</taxon>
        <taxon>Sphingobacteriales</taxon>
        <taxon>Sphingobacteriaceae</taxon>
        <taxon>Pedobacter</taxon>
    </lineage>
</organism>
<dbReference type="OrthoDB" id="770596at2"/>
<reference evidence="1 2" key="1">
    <citation type="submission" date="2019-03" db="EMBL/GenBank/DDBJ databases">
        <title>Genomic Encyclopedia of Archaeal and Bacterial Type Strains, Phase II (KMG-II): from individual species to whole genera.</title>
        <authorList>
            <person name="Goeker M."/>
        </authorList>
    </citation>
    <scope>NUCLEOTIDE SEQUENCE [LARGE SCALE GENOMIC DNA]</scope>
    <source>
        <strain evidence="1 2">DSM 19035</strain>
    </source>
</reference>
<proteinExistence type="predicted"/>
<sequence length="84" mass="9576">MENTQEKDLNPYEFTLEIDGEPNAIRVELPKPGDYIIYINGERTGHIFPETGNTTLQWRSKDDIDQKLVDELGARIEAIELGSL</sequence>
<evidence type="ECO:0000313" key="2">
    <source>
        <dbReference type="Proteomes" id="UP000295620"/>
    </source>
</evidence>
<protein>
    <submittedName>
        <fullName evidence="1">Uncharacterized protein</fullName>
    </submittedName>
</protein>
<keyword evidence="2" id="KW-1185">Reference proteome</keyword>
<evidence type="ECO:0000313" key="1">
    <source>
        <dbReference type="EMBL" id="TDQ11631.1"/>
    </source>
</evidence>
<dbReference type="Proteomes" id="UP000295620">
    <property type="component" value="Unassembled WGS sequence"/>
</dbReference>
<gene>
    <name evidence="1" type="ORF">ATK78_0754</name>
</gene>
<dbReference type="EMBL" id="SNYC01000003">
    <property type="protein sequence ID" value="TDQ11631.1"/>
    <property type="molecule type" value="Genomic_DNA"/>
</dbReference>
<accession>A0A4R6T2P4</accession>
<dbReference type="RefSeq" id="WP_133574688.1">
    <property type="nucleotide sequence ID" value="NZ_SNYC01000003.1"/>
</dbReference>
<name>A0A4R6T2P4_9SPHI</name>
<comment type="caution">
    <text evidence="1">The sequence shown here is derived from an EMBL/GenBank/DDBJ whole genome shotgun (WGS) entry which is preliminary data.</text>
</comment>